<reference evidence="2" key="1">
    <citation type="submission" date="2016-09" db="EMBL/GenBank/DDBJ databases">
        <authorList>
            <person name="Varghese N."/>
            <person name="Submissions S."/>
        </authorList>
    </citation>
    <scope>NUCLEOTIDE SEQUENCE [LARGE SCALE GENOMIC DNA]</scope>
    <source>
        <strain evidence="2">ANC 3699</strain>
    </source>
</reference>
<sequence length="186" mass="20936">MASADKYVPQTWSAGIRTSFQLALTAYPASQGWQAVLYLRGADAIDVLSQADNNLHVFDVSSAVSTTWKAGHYGYSLRVKRGADADLEMDEIESGVVQIMADVLNLTAGQDFRSHAQRTLDAIEAVLESRATMDQERYRINNRELYRTPIETLKKLRDQYRAEVAREIAKAKGKSLFGQCIRYRLQ</sequence>
<evidence type="ECO:0000313" key="2">
    <source>
        <dbReference type="Proteomes" id="UP000242317"/>
    </source>
</evidence>
<proteinExistence type="predicted"/>
<dbReference type="EMBL" id="FMYK01000003">
    <property type="protein sequence ID" value="SDC16359.1"/>
    <property type="molecule type" value="Genomic_DNA"/>
</dbReference>
<dbReference type="AlphaFoldDB" id="A0A1G6JCG7"/>
<dbReference type="Proteomes" id="UP000242317">
    <property type="component" value="Unassembled WGS sequence"/>
</dbReference>
<accession>A0A1G6JCG7</accession>
<protein>
    <submittedName>
        <fullName evidence="1">Uncharacterized protein</fullName>
    </submittedName>
</protein>
<name>A0A1G6JCG7_9GAMM</name>
<organism evidence="1 2">
    <name type="scientific">Acinetobacter marinus</name>
    <dbReference type="NCBI Taxonomy" id="281375"/>
    <lineage>
        <taxon>Bacteria</taxon>
        <taxon>Pseudomonadati</taxon>
        <taxon>Pseudomonadota</taxon>
        <taxon>Gammaproteobacteria</taxon>
        <taxon>Moraxellales</taxon>
        <taxon>Moraxellaceae</taxon>
        <taxon>Acinetobacter</taxon>
    </lineage>
</organism>
<evidence type="ECO:0000313" key="1">
    <source>
        <dbReference type="EMBL" id="SDC16359.1"/>
    </source>
</evidence>
<dbReference type="RefSeq" id="WP_092618197.1">
    <property type="nucleotide sequence ID" value="NZ_FMYK01000003.1"/>
</dbReference>
<dbReference type="OrthoDB" id="7775497at2"/>
<gene>
    <name evidence="1" type="ORF">SAMN05421749_103309</name>
</gene>
<keyword evidence="2" id="KW-1185">Reference proteome</keyword>